<name>A0A5C6CA12_9BACT</name>
<dbReference type="Proteomes" id="UP000319143">
    <property type="component" value="Unassembled WGS sequence"/>
</dbReference>
<sequence length="75" mass="8234">MPPSEMKPTRLATVKFCCVITNAITPPMNAVGKALRICNTIRTDGNNSISTKNIPTTETAAKIMIRRVARCWLSN</sequence>
<reference evidence="1 2" key="1">
    <citation type="submission" date="2019-02" db="EMBL/GenBank/DDBJ databases">
        <title>Deep-cultivation of Planctomycetes and their phenomic and genomic characterization uncovers novel biology.</title>
        <authorList>
            <person name="Wiegand S."/>
            <person name="Jogler M."/>
            <person name="Boedeker C."/>
            <person name="Pinto D."/>
            <person name="Vollmers J."/>
            <person name="Rivas-Marin E."/>
            <person name="Kohn T."/>
            <person name="Peeters S.H."/>
            <person name="Heuer A."/>
            <person name="Rast P."/>
            <person name="Oberbeckmann S."/>
            <person name="Bunk B."/>
            <person name="Jeske O."/>
            <person name="Meyerdierks A."/>
            <person name="Storesund J.E."/>
            <person name="Kallscheuer N."/>
            <person name="Luecker S."/>
            <person name="Lage O.M."/>
            <person name="Pohl T."/>
            <person name="Merkel B.J."/>
            <person name="Hornburger P."/>
            <person name="Mueller R.-W."/>
            <person name="Bruemmer F."/>
            <person name="Labrenz M."/>
            <person name="Spormann A.M."/>
            <person name="Op Den Camp H."/>
            <person name="Overmann J."/>
            <person name="Amann R."/>
            <person name="Jetten M.S.M."/>
            <person name="Mascher T."/>
            <person name="Medema M.H."/>
            <person name="Devos D.P."/>
            <person name="Kaster A.-K."/>
            <person name="Ovreas L."/>
            <person name="Rohde M."/>
            <person name="Galperin M.Y."/>
            <person name="Jogler C."/>
        </authorList>
    </citation>
    <scope>NUCLEOTIDE SEQUENCE [LARGE SCALE GENOMIC DNA]</scope>
    <source>
        <strain evidence="1 2">Poly41</strain>
    </source>
</reference>
<gene>
    <name evidence="1" type="ORF">Poly41_71710</name>
</gene>
<protein>
    <submittedName>
        <fullName evidence="1">Uncharacterized protein</fullName>
    </submittedName>
</protein>
<keyword evidence="2" id="KW-1185">Reference proteome</keyword>
<proteinExistence type="predicted"/>
<organism evidence="1 2">
    <name type="scientific">Novipirellula artificiosorum</name>
    <dbReference type="NCBI Taxonomy" id="2528016"/>
    <lineage>
        <taxon>Bacteria</taxon>
        <taxon>Pseudomonadati</taxon>
        <taxon>Planctomycetota</taxon>
        <taxon>Planctomycetia</taxon>
        <taxon>Pirellulales</taxon>
        <taxon>Pirellulaceae</taxon>
        <taxon>Novipirellula</taxon>
    </lineage>
</organism>
<dbReference type="EMBL" id="SJPV01000061">
    <property type="protein sequence ID" value="TWU20915.1"/>
    <property type="molecule type" value="Genomic_DNA"/>
</dbReference>
<evidence type="ECO:0000313" key="2">
    <source>
        <dbReference type="Proteomes" id="UP000319143"/>
    </source>
</evidence>
<accession>A0A5C6CA12</accession>
<comment type="caution">
    <text evidence="1">The sequence shown here is derived from an EMBL/GenBank/DDBJ whole genome shotgun (WGS) entry which is preliminary data.</text>
</comment>
<evidence type="ECO:0000313" key="1">
    <source>
        <dbReference type="EMBL" id="TWU20915.1"/>
    </source>
</evidence>
<dbReference type="AlphaFoldDB" id="A0A5C6CA12"/>